<dbReference type="Proteomes" id="UP000790347">
    <property type="component" value="Unassembled WGS sequence"/>
</dbReference>
<name>A0A922I120_DERFA</name>
<reference evidence="1" key="2">
    <citation type="journal article" date="2022" name="Res Sq">
        <title>Comparative Genomics Reveals Insights into the Divergent Evolution of Astigmatic Mites and Household Pest Adaptations.</title>
        <authorList>
            <person name="Xiong Q."/>
            <person name="Wan A.T.-Y."/>
            <person name="Liu X.-Y."/>
            <person name="Fung C.S.-H."/>
            <person name="Xiao X."/>
            <person name="Malainual N."/>
            <person name="Hou J."/>
            <person name="Wang L."/>
            <person name="Wang M."/>
            <person name="Yang K."/>
            <person name="Cui Y."/>
            <person name="Leung E."/>
            <person name="Nong W."/>
            <person name="Shin S.-K."/>
            <person name="Au S."/>
            <person name="Jeong K.Y."/>
            <person name="Chew F.T."/>
            <person name="Hui J."/>
            <person name="Leung T.F."/>
            <person name="Tungtrongchitr A."/>
            <person name="Zhong N."/>
            <person name="Liu Z."/>
            <person name="Tsui S."/>
        </authorList>
    </citation>
    <scope>NUCLEOTIDE SEQUENCE</scope>
    <source>
        <strain evidence="1">Derf</strain>
        <tissue evidence="1">Whole organism</tissue>
    </source>
</reference>
<keyword evidence="2" id="KW-1185">Reference proteome</keyword>
<organism evidence="1 2">
    <name type="scientific">Dermatophagoides farinae</name>
    <name type="common">American house dust mite</name>
    <dbReference type="NCBI Taxonomy" id="6954"/>
    <lineage>
        <taxon>Eukaryota</taxon>
        <taxon>Metazoa</taxon>
        <taxon>Ecdysozoa</taxon>
        <taxon>Arthropoda</taxon>
        <taxon>Chelicerata</taxon>
        <taxon>Arachnida</taxon>
        <taxon>Acari</taxon>
        <taxon>Acariformes</taxon>
        <taxon>Sarcoptiformes</taxon>
        <taxon>Astigmata</taxon>
        <taxon>Psoroptidia</taxon>
        <taxon>Analgoidea</taxon>
        <taxon>Pyroglyphidae</taxon>
        <taxon>Dermatophagoidinae</taxon>
        <taxon>Dermatophagoides</taxon>
    </lineage>
</organism>
<dbReference type="AlphaFoldDB" id="A0A922I120"/>
<evidence type="ECO:0000313" key="2">
    <source>
        <dbReference type="Proteomes" id="UP000790347"/>
    </source>
</evidence>
<comment type="caution">
    <text evidence="1">The sequence shown here is derived from an EMBL/GenBank/DDBJ whole genome shotgun (WGS) entry which is preliminary data.</text>
</comment>
<protein>
    <submittedName>
        <fullName evidence="1">Uncharacterized protein</fullName>
    </submittedName>
</protein>
<dbReference type="EMBL" id="ASGP02000002">
    <property type="protein sequence ID" value="KAH9520537.1"/>
    <property type="molecule type" value="Genomic_DNA"/>
</dbReference>
<gene>
    <name evidence="1" type="ORF">DERF_004241</name>
</gene>
<evidence type="ECO:0000313" key="1">
    <source>
        <dbReference type="EMBL" id="KAH9520537.1"/>
    </source>
</evidence>
<reference evidence="1" key="1">
    <citation type="submission" date="2013-05" db="EMBL/GenBank/DDBJ databases">
        <authorList>
            <person name="Yim A.K.Y."/>
            <person name="Chan T.F."/>
            <person name="Ji K.M."/>
            <person name="Liu X.Y."/>
            <person name="Zhou J.W."/>
            <person name="Li R.Q."/>
            <person name="Yang K.Y."/>
            <person name="Li J."/>
            <person name="Li M."/>
            <person name="Law P.T.W."/>
            <person name="Wu Y.L."/>
            <person name="Cai Z.L."/>
            <person name="Qin H."/>
            <person name="Bao Y."/>
            <person name="Leung R.K.K."/>
            <person name="Ng P.K.S."/>
            <person name="Zou J."/>
            <person name="Zhong X.J."/>
            <person name="Ran P.X."/>
            <person name="Zhong N.S."/>
            <person name="Liu Z.G."/>
            <person name="Tsui S.K.W."/>
        </authorList>
    </citation>
    <scope>NUCLEOTIDE SEQUENCE</scope>
    <source>
        <strain evidence="1">Derf</strain>
        <tissue evidence="1">Whole organism</tissue>
    </source>
</reference>
<proteinExistence type="predicted"/>
<accession>A0A922I120</accession>
<sequence>MVIFGQIEEGHLHYHQESGILRSVCILMPVFLTGLEELAAGYNSSSLILMCIMVMSSRYKVIMMTKSIGDDQNVKYQGQTMKITKTEWYGKVFIQIKANYTPTRHIIVPCVSSNKL</sequence>